<comment type="subcellular location">
    <subcellularLocation>
        <location evidence="1">Nucleus</location>
    </subcellularLocation>
</comment>
<sequence length="205" mass="23006">MKKQPHFHNPTYQRPHSFHGSHAPMHDGNAPMHDVNAPMHDVNAPMHDVNAPMHDGNAPMHDVNAPMHDVNAPMHDVNAPMHDVNAPMHDVNAPMQQGNATRRGTHIVANPEHEATYNTHVNNGFDASNRQLITGETTDSTVLSSAVSSDHFQCEICMKKFVSNITLNIHRNIHTGKKKSCKRCDKSFSDPASLSRHKKKYNHFW</sequence>
<evidence type="ECO:0000313" key="8">
    <source>
        <dbReference type="Proteomes" id="UP000749559"/>
    </source>
</evidence>
<evidence type="ECO:0000256" key="3">
    <source>
        <dbReference type="ARBA" id="ARBA00022737"/>
    </source>
</evidence>
<name>A0A8J1TJJ9_OWEFU</name>
<evidence type="ECO:0000256" key="1">
    <source>
        <dbReference type="ARBA" id="ARBA00004123"/>
    </source>
</evidence>
<evidence type="ECO:0000256" key="5">
    <source>
        <dbReference type="ARBA" id="ARBA00022833"/>
    </source>
</evidence>
<keyword evidence="3" id="KW-0677">Repeat</keyword>
<dbReference type="PANTHER" id="PTHR24394">
    <property type="entry name" value="ZINC FINGER PROTEIN"/>
    <property type="match status" value="1"/>
</dbReference>
<dbReference type="PROSITE" id="PS00028">
    <property type="entry name" value="ZINC_FINGER_C2H2_1"/>
    <property type="match status" value="2"/>
</dbReference>
<dbReference type="Pfam" id="PF00096">
    <property type="entry name" value="zf-C2H2"/>
    <property type="match status" value="2"/>
</dbReference>
<evidence type="ECO:0000256" key="2">
    <source>
        <dbReference type="ARBA" id="ARBA00022723"/>
    </source>
</evidence>
<dbReference type="InterPro" id="IPR036236">
    <property type="entry name" value="Znf_C2H2_sf"/>
</dbReference>
<proteinExistence type="predicted"/>
<protein>
    <submittedName>
        <fullName evidence="7">Uncharacterized protein</fullName>
    </submittedName>
</protein>
<evidence type="ECO:0000256" key="4">
    <source>
        <dbReference type="ARBA" id="ARBA00022771"/>
    </source>
</evidence>
<dbReference type="InterPro" id="IPR013087">
    <property type="entry name" value="Znf_C2H2_type"/>
</dbReference>
<keyword evidence="8" id="KW-1185">Reference proteome</keyword>
<evidence type="ECO:0000256" key="6">
    <source>
        <dbReference type="ARBA" id="ARBA00023242"/>
    </source>
</evidence>
<comment type="caution">
    <text evidence="7">The sequence shown here is derived from an EMBL/GenBank/DDBJ whole genome shotgun (WGS) entry which is preliminary data.</text>
</comment>
<organism evidence="7 8">
    <name type="scientific">Owenia fusiformis</name>
    <name type="common">Polychaete worm</name>
    <dbReference type="NCBI Taxonomy" id="6347"/>
    <lineage>
        <taxon>Eukaryota</taxon>
        <taxon>Metazoa</taxon>
        <taxon>Spiralia</taxon>
        <taxon>Lophotrochozoa</taxon>
        <taxon>Annelida</taxon>
        <taxon>Polychaeta</taxon>
        <taxon>Sedentaria</taxon>
        <taxon>Canalipalpata</taxon>
        <taxon>Sabellida</taxon>
        <taxon>Oweniida</taxon>
        <taxon>Oweniidae</taxon>
        <taxon>Owenia</taxon>
    </lineage>
</organism>
<dbReference type="AlphaFoldDB" id="A0A8J1TJJ9"/>
<dbReference type="GO" id="GO:0008270">
    <property type="term" value="F:zinc ion binding"/>
    <property type="evidence" value="ECO:0007669"/>
    <property type="project" value="UniProtKB-KW"/>
</dbReference>
<dbReference type="GO" id="GO:0000981">
    <property type="term" value="F:DNA-binding transcription factor activity, RNA polymerase II-specific"/>
    <property type="evidence" value="ECO:0007669"/>
    <property type="project" value="TreeGrafter"/>
</dbReference>
<gene>
    <name evidence="7" type="ORF">OFUS_LOCUS5285</name>
</gene>
<dbReference type="PROSITE" id="PS50157">
    <property type="entry name" value="ZINC_FINGER_C2H2_2"/>
    <property type="match status" value="2"/>
</dbReference>
<accession>A0A8J1TJJ9</accession>
<evidence type="ECO:0000313" key="7">
    <source>
        <dbReference type="EMBL" id="CAH1778356.1"/>
    </source>
</evidence>
<dbReference type="OrthoDB" id="6077919at2759"/>
<dbReference type="Proteomes" id="UP000749559">
    <property type="component" value="Unassembled WGS sequence"/>
</dbReference>
<keyword evidence="6" id="KW-0539">Nucleus</keyword>
<dbReference type="EMBL" id="CAIIXF020000002">
    <property type="protein sequence ID" value="CAH1778356.1"/>
    <property type="molecule type" value="Genomic_DNA"/>
</dbReference>
<dbReference type="Gene3D" id="3.30.160.60">
    <property type="entry name" value="Classic Zinc Finger"/>
    <property type="match status" value="1"/>
</dbReference>
<dbReference type="SUPFAM" id="SSF57667">
    <property type="entry name" value="beta-beta-alpha zinc fingers"/>
    <property type="match status" value="1"/>
</dbReference>
<dbReference type="PANTHER" id="PTHR24394:SF29">
    <property type="entry name" value="MYONEURIN"/>
    <property type="match status" value="1"/>
</dbReference>
<keyword evidence="4" id="KW-0863">Zinc-finger</keyword>
<dbReference type="GO" id="GO:0005634">
    <property type="term" value="C:nucleus"/>
    <property type="evidence" value="ECO:0007669"/>
    <property type="project" value="UniProtKB-SubCell"/>
</dbReference>
<keyword evidence="2" id="KW-0479">Metal-binding</keyword>
<keyword evidence="5" id="KW-0862">Zinc</keyword>
<reference evidence="7" key="1">
    <citation type="submission" date="2022-03" db="EMBL/GenBank/DDBJ databases">
        <authorList>
            <person name="Martin C."/>
        </authorList>
    </citation>
    <scope>NUCLEOTIDE SEQUENCE</scope>
</reference>
<dbReference type="SMART" id="SM00355">
    <property type="entry name" value="ZnF_C2H2"/>
    <property type="match status" value="2"/>
</dbReference>